<keyword evidence="1" id="KW-1133">Transmembrane helix</keyword>
<reference evidence="4" key="1">
    <citation type="journal article" date="2019" name="Int. J. Syst. Evol. Microbiol.">
        <title>The Global Catalogue of Microorganisms (GCM) 10K type strain sequencing project: providing services to taxonomists for standard genome sequencing and annotation.</title>
        <authorList>
            <consortium name="The Broad Institute Genomics Platform"/>
            <consortium name="The Broad Institute Genome Sequencing Center for Infectious Disease"/>
            <person name="Wu L."/>
            <person name="Ma J."/>
        </authorList>
    </citation>
    <scope>NUCLEOTIDE SEQUENCE [LARGE SCALE GENOMIC DNA]</scope>
    <source>
        <strain evidence="4">KLKA75</strain>
    </source>
</reference>
<dbReference type="EMBL" id="JBHSIT010000007">
    <property type="protein sequence ID" value="MFC4910577.1"/>
    <property type="molecule type" value="Genomic_DNA"/>
</dbReference>
<protein>
    <submittedName>
        <fullName evidence="3">TadE/TadG family type IV pilus assembly protein</fullName>
    </submittedName>
</protein>
<dbReference type="RefSeq" id="WP_378259008.1">
    <property type="nucleotide sequence ID" value="NZ_JBHSIT010000007.1"/>
</dbReference>
<name>A0ABV9U294_9ACTN</name>
<dbReference type="InterPro" id="IPR012495">
    <property type="entry name" value="TadE-like_dom"/>
</dbReference>
<comment type="caution">
    <text evidence="3">The sequence shown here is derived from an EMBL/GenBank/DDBJ whole genome shotgun (WGS) entry which is preliminary data.</text>
</comment>
<sequence>MTERPAFRRPVVRHAVVRRAVVRRAVVRRAVVRRAVIGRAMFRRPAIRRGASRPLRDDEGTMTLEMVFATPIILLLIGLLVISGRVVDAQSQVDGAARDAARAASTARSEGAARDLAQQAATGDLSGHDWCSGGPAISPDTSAWGAGGRVAVTVTCHVDFSDLALPGFPGSRTLTGKAVAPIDTYTYRGGGNP</sequence>
<feature type="transmembrane region" description="Helical" evidence="1">
    <location>
        <begin position="62"/>
        <end position="82"/>
    </location>
</feature>
<accession>A0ABV9U294</accession>
<gene>
    <name evidence="3" type="ORF">ACFPCY_24910</name>
</gene>
<organism evidence="3 4">
    <name type="scientific">Actinomadura gamaensis</name>
    <dbReference type="NCBI Taxonomy" id="1763541"/>
    <lineage>
        <taxon>Bacteria</taxon>
        <taxon>Bacillati</taxon>
        <taxon>Actinomycetota</taxon>
        <taxon>Actinomycetes</taxon>
        <taxon>Streptosporangiales</taxon>
        <taxon>Thermomonosporaceae</taxon>
        <taxon>Actinomadura</taxon>
    </lineage>
</organism>
<proteinExistence type="predicted"/>
<evidence type="ECO:0000313" key="4">
    <source>
        <dbReference type="Proteomes" id="UP001595872"/>
    </source>
</evidence>
<evidence type="ECO:0000259" key="2">
    <source>
        <dbReference type="Pfam" id="PF07811"/>
    </source>
</evidence>
<dbReference type="Pfam" id="PF07811">
    <property type="entry name" value="TadE"/>
    <property type="match status" value="1"/>
</dbReference>
<dbReference type="Proteomes" id="UP001595872">
    <property type="component" value="Unassembled WGS sequence"/>
</dbReference>
<keyword evidence="1" id="KW-0472">Membrane</keyword>
<keyword evidence="1" id="KW-0812">Transmembrane</keyword>
<evidence type="ECO:0000313" key="3">
    <source>
        <dbReference type="EMBL" id="MFC4910577.1"/>
    </source>
</evidence>
<keyword evidence="4" id="KW-1185">Reference proteome</keyword>
<evidence type="ECO:0000256" key="1">
    <source>
        <dbReference type="SAM" id="Phobius"/>
    </source>
</evidence>
<feature type="domain" description="TadE-like" evidence="2">
    <location>
        <begin position="60"/>
        <end position="102"/>
    </location>
</feature>